<dbReference type="InterPro" id="IPR011011">
    <property type="entry name" value="Znf_FYVE_PHD"/>
</dbReference>
<dbReference type="PIRSF" id="PIRSF037289">
    <property type="entry name" value="SARA/endofin"/>
    <property type="match status" value="1"/>
</dbReference>
<evidence type="ECO:0000256" key="1">
    <source>
        <dbReference type="ARBA" id="ARBA00022490"/>
    </source>
</evidence>
<dbReference type="GO" id="GO:0016197">
    <property type="term" value="P:endosomal transport"/>
    <property type="evidence" value="ECO:0007669"/>
    <property type="project" value="TreeGrafter"/>
</dbReference>
<dbReference type="Gene3D" id="3.30.40.10">
    <property type="entry name" value="Zinc/RING finger domain, C3HC4 (zinc finger)"/>
    <property type="match status" value="1"/>
</dbReference>
<feature type="domain" description="FYVE-type" evidence="11">
    <location>
        <begin position="686"/>
        <end position="745"/>
    </location>
</feature>
<evidence type="ECO:0000256" key="8">
    <source>
        <dbReference type="PIRNR" id="PIRNR037289"/>
    </source>
</evidence>
<evidence type="ECO:0000256" key="6">
    <source>
        <dbReference type="ARBA" id="ARBA00022833"/>
    </source>
</evidence>
<evidence type="ECO:0000259" key="11">
    <source>
        <dbReference type="PROSITE" id="PS50178"/>
    </source>
</evidence>
<dbReference type="Gene3D" id="4.10.720.10">
    <property type="entry name" value="Smad anchor for receptor activation, Smad-binding domain"/>
    <property type="match status" value="1"/>
</dbReference>
<keyword evidence="4 8" id="KW-0967">Endosome</keyword>
<dbReference type="SMART" id="SM00064">
    <property type="entry name" value="FYVE"/>
    <property type="match status" value="1"/>
</dbReference>
<dbReference type="Gene3D" id="3.30.1360.220">
    <property type="entry name" value="Domain of unknown function (DUF3480), N-terminal subdomain"/>
    <property type="match status" value="1"/>
</dbReference>
<dbReference type="GO" id="GO:0031901">
    <property type="term" value="C:early endosome membrane"/>
    <property type="evidence" value="ECO:0007669"/>
    <property type="project" value="UniProtKB-SubCell"/>
</dbReference>
<dbReference type="EMBL" id="GBEW01001255">
    <property type="protein sequence ID" value="JAI09110.1"/>
    <property type="molecule type" value="mRNA"/>
</dbReference>
<evidence type="ECO:0000256" key="3">
    <source>
        <dbReference type="ARBA" id="ARBA00022723"/>
    </source>
</evidence>
<dbReference type="PANTHER" id="PTHR46319:SF2">
    <property type="entry name" value="ZINC FINGER FYVE DOMAIN-CONTAINING PROTEIN 9"/>
    <property type="match status" value="1"/>
</dbReference>
<evidence type="ECO:0000313" key="12">
    <source>
        <dbReference type="EMBL" id="JAI09110.1"/>
    </source>
</evidence>
<dbReference type="InterPro" id="IPR017455">
    <property type="entry name" value="Znf_FYVE-rel"/>
</dbReference>
<evidence type="ECO:0000256" key="5">
    <source>
        <dbReference type="ARBA" id="ARBA00022771"/>
    </source>
</evidence>
<reference evidence="12" key="1">
    <citation type="submission" date="2014-05" db="EMBL/GenBank/DDBJ databases">
        <title>The extremes of toxin expression variation revealed in two sympatric snake species.</title>
        <authorList>
            <person name="Margres M.J."/>
            <person name="Wray K.P."/>
            <person name="McGivern J.J."/>
            <person name="Seavy M."/>
            <person name="Sanader D."/>
            <person name="Facente J."/>
            <person name="Rokyta D.R."/>
        </authorList>
    </citation>
    <scope>NUCLEOTIDE SEQUENCE</scope>
</reference>
<dbReference type="InterPro" id="IPR022557">
    <property type="entry name" value="SARA-like_C"/>
</dbReference>
<dbReference type="FunFam" id="3.30.40.10:FF:000084">
    <property type="entry name" value="Zinc finger, FYVE domain-containing 9b"/>
    <property type="match status" value="1"/>
</dbReference>
<dbReference type="InterPro" id="IPR035438">
    <property type="entry name" value="SARA/endofin"/>
</dbReference>
<comment type="subcellular location">
    <subcellularLocation>
        <location evidence="8">Cytoplasm</location>
    </subcellularLocation>
    <subcellularLocation>
        <location evidence="8">Early endosome membrane</location>
    </subcellularLocation>
</comment>
<dbReference type="GO" id="GO:0005545">
    <property type="term" value="F:1-phosphatidylinositol binding"/>
    <property type="evidence" value="ECO:0007669"/>
    <property type="project" value="UniProtKB-ARBA"/>
</dbReference>
<accession>A0A0F7YYX7</accession>
<evidence type="ECO:0000256" key="9">
    <source>
        <dbReference type="PROSITE-ProRule" id="PRU00091"/>
    </source>
</evidence>
<keyword evidence="6" id="KW-0862">Zinc</keyword>
<dbReference type="FunFam" id="4.10.720.10:FF:000001">
    <property type="entry name" value="Zinc finger, FYVE domain-containing 9a"/>
    <property type="match status" value="1"/>
</dbReference>
<dbReference type="Pfam" id="PF11979">
    <property type="entry name" value="SARA_C"/>
    <property type="match status" value="1"/>
</dbReference>
<organism evidence="12">
    <name type="scientific">Micrurus fulvius</name>
    <name type="common">Eastern coral snake</name>
    <name type="synonym">Coluber fulvius</name>
    <dbReference type="NCBI Taxonomy" id="8637"/>
    <lineage>
        <taxon>Eukaryota</taxon>
        <taxon>Metazoa</taxon>
        <taxon>Chordata</taxon>
        <taxon>Craniata</taxon>
        <taxon>Vertebrata</taxon>
        <taxon>Euteleostomi</taxon>
        <taxon>Lepidosauria</taxon>
        <taxon>Squamata</taxon>
        <taxon>Bifurcata</taxon>
        <taxon>Unidentata</taxon>
        <taxon>Episquamata</taxon>
        <taxon>Toxicofera</taxon>
        <taxon>Serpentes</taxon>
        <taxon>Colubroidea</taxon>
        <taxon>Elapidae</taxon>
        <taxon>Elapinae</taxon>
        <taxon>Micrurus</taxon>
    </lineage>
</organism>
<dbReference type="SMART" id="SM01421">
    <property type="entry name" value="DUF3480"/>
    <property type="match status" value="1"/>
</dbReference>
<evidence type="ECO:0000256" key="7">
    <source>
        <dbReference type="ARBA" id="ARBA00023136"/>
    </source>
</evidence>
<keyword evidence="3 8" id="KW-0479">Metal-binding</keyword>
<dbReference type="FunFam" id="3.30.500.40:FF:000001">
    <property type="entry name" value="Zinc finger, FYVE domain-containing 9a"/>
    <property type="match status" value="1"/>
</dbReference>
<protein>
    <recommendedName>
        <fullName evidence="8">Zinc finger FYVE domain-containing protein</fullName>
    </recommendedName>
</protein>
<dbReference type="InterPro" id="IPR013083">
    <property type="entry name" value="Znf_RING/FYVE/PHD"/>
</dbReference>
<dbReference type="CDD" id="cd15729">
    <property type="entry name" value="FYVE_endofin"/>
    <property type="match status" value="1"/>
</dbReference>
<dbReference type="GO" id="GO:0008270">
    <property type="term" value="F:zinc ion binding"/>
    <property type="evidence" value="ECO:0007669"/>
    <property type="project" value="UniProtKB-KW"/>
</dbReference>
<dbReference type="SMART" id="SM01422">
    <property type="entry name" value="SARA"/>
    <property type="match status" value="1"/>
</dbReference>
<feature type="compositionally biased region" description="Basic and acidic residues" evidence="10">
    <location>
        <begin position="245"/>
        <end position="258"/>
    </location>
</feature>
<evidence type="ECO:0000256" key="10">
    <source>
        <dbReference type="SAM" id="MobiDB-lite"/>
    </source>
</evidence>
<dbReference type="PANTHER" id="PTHR46319">
    <property type="entry name" value="ZINC FINGER FYVE DOMAIN-CONTAINING PROTEIN"/>
    <property type="match status" value="1"/>
</dbReference>
<keyword evidence="2" id="KW-0597">Phosphoprotein</keyword>
<dbReference type="GO" id="GO:0007179">
    <property type="term" value="P:transforming growth factor beta receptor signaling pathway"/>
    <property type="evidence" value="ECO:0007669"/>
    <property type="project" value="TreeGrafter"/>
</dbReference>
<keyword evidence="1 8" id="KW-0963">Cytoplasm</keyword>
<dbReference type="InterPro" id="IPR000306">
    <property type="entry name" value="Znf_FYVE"/>
</dbReference>
<evidence type="ECO:0000256" key="4">
    <source>
        <dbReference type="ARBA" id="ARBA00022753"/>
    </source>
</evidence>
<keyword evidence="5 9" id="KW-0863">Zinc-finger</keyword>
<name>A0A0F7YYX7_MICFL</name>
<proteinExistence type="evidence at transcript level"/>
<dbReference type="Pfam" id="PF01363">
    <property type="entry name" value="FYVE"/>
    <property type="match status" value="1"/>
</dbReference>
<dbReference type="InterPro" id="IPR037145">
    <property type="entry name" value="SARA_Smad-bd_sf"/>
</dbReference>
<dbReference type="PROSITE" id="PS50178">
    <property type="entry name" value="ZF_FYVE"/>
    <property type="match status" value="1"/>
</dbReference>
<feature type="region of interest" description="Disordered" evidence="10">
    <location>
        <begin position="241"/>
        <end position="261"/>
    </location>
</feature>
<keyword evidence="7 8" id="KW-0472">Membrane</keyword>
<dbReference type="GO" id="GO:0005829">
    <property type="term" value="C:cytosol"/>
    <property type="evidence" value="ECO:0007669"/>
    <property type="project" value="UniProtKB-UniRule"/>
</dbReference>
<dbReference type="InterPro" id="IPR024608">
    <property type="entry name" value="SARA-like_SBD"/>
</dbReference>
<sequence length="1413" mass="154747">MENYFQTEAYNLDKVLDEFEQNEDETISPTLLEGKWSQILDPPSHRLTLNPALANVNESTISKCPEKLKSFSLSHIATTSIGGGDYCFNGQNPNMSQENTNMWIDDQTTTDDQLVMRNSNQNIQCNSADDEGKKCGSIDCLPEEKNVLVVAVMHNCDKKALQNDLLGCKSFSSPPSMDTVSFTLDNEVQQTNHLHIIVNGSVEKDTDTEKEPVLATSLNASEDSINHDIAAAAAASNCSSSDSSLLKEENDNANKDNHFSQTTASRITIPFQRPFDPSIKVQEQNASVEVLNTDVVAQKTELETESSSPNTHNDSFSFKTSVSEQIASKVQSGIAEFSTTCKLNVLGSGNDCESSGGFLISQDVTAVENERGKYDKKLSSTTVHSSDCQEITNEELTPQSEMGEQINTENEAQQQICNISAGNSDGMLEIDTDLKGSSINELEDSSPTDVTGTSLSSGLPNYCDSYGIQNSVIAHIPKTLPSKEDSVTEEKEIEESKSECYSNVYEQRGNEATERSGLTSNCSGDQMRKKCLHNLCNQIPSESTEASVKSAAHLQSLSVPFGGARPKQPTNLTLQIPKPLLDHLQNDLVPPNCGGNSKNKNDISEKIKTSENVATNIYADETVQNALVTDASGEHADNYDSVVSNSSCLATASDSPDNDLGASQSGVHTRKPFTNLGEVAPVWVPDSQAPNCMKCEARFTFTKRRHHCRACGKVFCAACCSMKCKLLYMDRKEARVCVICHLVLMNAQSLENMLSAPSPSPNPNNPAEYCSTIPPLQQVQASGVLNSPPPTVMVPVGVLKHPGTEVSQPREQRRVWFADGILPNGEVADAAKLTVSGTSSTGALAVSHDPSKPISHNTLPEETENTLAFSRNITQVGSPVGSAMNLIPEDGLPPILISTGVKGDYTVEEKPSHISVMQQLEDGGPDPLVFVLNANLLSMVKIVNYVNRKCWCFTTKGMHAVGQSEIVILLQCLPDEKCLPKDIFNHFVHLYQDALAGNVVSNLGHSFFSQNFLNSKEHGGFLYVTPAYQSLQDLVLPTPPYLFGILIQKWETPWAKVFPIRLMLRLGAEYRLYPCPLFSVRFRKPLFGETGHTIMNLLADFRNYQYTLPVVQGLVVDMEVRKTSIKIPSNRYNEMMKAMNKSNEHVLAGGACFNERADSHLVCVQNDDGNYQTQAISIHNQPRKVTGASFFVFSGALKSSSGYLAKSSIVEDGVMVQITAENMDSLRQALREMKDFTISCGKVDVEEPQEHVHIQWVDDDKNFNKGVVSPIDGKSMESIISVKIFHGSEYKANGKVIRWTEVFFLENDDQHNGLSDPADHSRLTENVAKAFCLALCPHLKLLKEDGMTNLGLRVTLDTDQVGYQAGSNGQPLPVQYMNDLDSALVPVIHGGACQLSEGPVIMELIFYILENIS</sequence>
<dbReference type="Gene3D" id="3.30.500.40">
    <property type="match status" value="1"/>
</dbReference>
<dbReference type="SUPFAM" id="SSF57903">
    <property type="entry name" value="FYVE/PHD zinc finger"/>
    <property type="match status" value="1"/>
</dbReference>
<dbReference type="Pfam" id="PF11409">
    <property type="entry name" value="SARA"/>
    <property type="match status" value="1"/>
</dbReference>
<evidence type="ECO:0000256" key="2">
    <source>
        <dbReference type="ARBA" id="ARBA00022553"/>
    </source>
</evidence>
<dbReference type="FunFam" id="3.30.1360.220:FF:000001">
    <property type="entry name" value="Zinc finger, FYVE domain-containing 9a"/>
    <property type="match status" value="1"/>
</dbReference>